<gene>
    <name evidence="1" type="ORF">EmuJ_000005900</name>
</gene>
<reference evidence="1" key="1">
    <citation type="journal article" date="2013" name="Nature">
        <title>The genomes of four tapeworm species reveal adaptations to parasitism.</title>
        <authorList>
            <person name="Tsai I.J."/>
            <person name="Zarowiecki M."/>
            <person name="Holroyd N."/>
            <person name="Garciarrubio A."/>
            <person name="Sanchez-Flores A."/>
            <person name="Brooks K.L."/>
            <person name="Tracey A."/>
            <person name="Bobes R.J."/>
            <person name="Fragoso G."/>
            <person name="Sciutto E."/>
            <person name="Aslett M."/>
            <person name="Beasley H."/>
            <person name="Bennett H.M."/>
            <person name="Cai J."/>
            <person name="Camicia F."/>
            <person name="Clark R."/>
            <person name="Cucher M."/>
            <person name="De Silva N."/>
            <person name="Day T.A."/>
            <person name="Deplazes P."/>
            <person name="Estrada K."/>
            <person name="Fernandez C."/>
            <person name="Holland P.W."/>
            <person name="Hou J."/>
            <person name="Hu S."/>
            <person name="Huckvale T."/>
            <person name="Hung S.S."/>
            <person name="Kamenetzky L."/>
            <person name="Keane J.A."/>
            <person name="Kiss F."/>
            <person name="Koziol U."/>
            <person name="Lambert O."/>
            <person name="Liu K."/>
            <person name="Luo X."/>
            <person name="Luo Y."/>
            <person name="Macchiaroli N."/>
            <person name="Nichol S."/>
            <person name="Paps J."/>
            <person name="Parkinson J."/>
            <person name="Pouchkina-Stantcheva N."/>
            <person name="Riddiford N."/>
            <person name="Rosenzvit M."/>
            <person name="Salinas G."/>
            <person name="Wasmuth J.D."/>
            <person name="Zamanian M."/>
            <person name="Zheng Y."/>
            <person name="Cai X."/>
            <person name="Soberon X."/>
            <person name="Olson P.D."/>
            <person name="Laclette J.P."/>
            <person name="Brehm K."/>
            <person name="Berriman M."/>
            <person name="Garciarrubio A."/>
            <person name="Bobes R.J."/>
            <person name="Fragoso G."/>
            <person name="Sanchez-Flores A."/>
            <person name="Estrada K."/>
            <person name="Cevallos M.A."/>
            <person name="Morett E."/>
            <person name="Gonzalez V."/>
            <person name="Portillo T."/>
            <person name="Ochoa-Leyva A."/>
            <person name="Jose M.V."/>
            <person name="Sciutto E."/>
            <person name="Landa A."/>
            <person name="Jimenez L."/>
            <person name="Valdes V."/>
            <person name="Carrero J.C."/>
            <person name="Larralde C."/>
            <person name="Morales-Montor J."/>
            <person name="Limon-Lason J."/>
            <person name="Soberon X."/>
            <person name="Laclette J.P."/>
        </authorList>
    </citation>
    <scope>NUCLEOTIDE SEQUENCE [LARGE SCALE GENOMIC DNA]</scope>
</reference>
<organism evidence="1 2">
    <name type="scientific">Echinococcus multilocularis</name>
    <name type="common">Fox tapeworm</name>
    <dbReference type="NCBI Taxonomy" id="6211"/>
    <lineage>
        <taxon>Eukaryota</taxon>
        <taxon>Metazoa</taxon>
        <taxon>Spiralia</taxon>
        <taxon>Lophotrochozoa</taxon>
        <taxon>Platyhelminthes</taxon>
        <taxon>Cestoda</taxon>
        <taxon>Eucestoda</taxon>
        <taxon>Cyclophyllidea</taxon>
        <taxon>Taeniidae</taxon>
        <taxon>Echinococcus</taxon>
    </lineage>
</organism>
<reference evidence="1" key="2">
    <citation type="submission" date="2015-11" db="EMBL/GenBank/DDBJ databases">
        <authorList>
            <person name="Zhang Y."/>
            <person name="Guo Z."/>
        </authorList>
    </citation>
    <scope>NUCLEOTIDE SEQUENCE</scope>
</reference>
<sequence length="64" mass="6959">MRTVNACYGKALCKTRKALLLARQKRHWFDPGSNWGPSACEADVITTTPPNRVPAPPSALPLAL</sequence>
<evidence type="ECO:0000313" key="1">
    <source>
        <dbReference type="EMBL" id="CDI96486.2"/>
    </source>
</evidence>
<dbReference type="OrthoDB" id="6021714at2759"/>
<evidence type="ECO:0000313" key="2">
    <source>
        <dbReference type="Proteomes" id="UP000017246"/>
    </source>
</evidence>
<name>A0A087VWB5_ECHMU</name>
<protein>
    <submittedName>
        <fullName evidence="1">Uncharacterized protein</fullName>
    </submittedName>
</protein>
<proteinExistence type="predicted"/>
<keyword evidence="2" id="KW-1185">Reference proteome</keyword>
<dbReference type="AlphaFoldDB" id="A0A087VWB5"/>
<accession>A0A087VWB5</accession>
<dbReference type="Proteomes" id="UP000017246">
    <property type="component" value="Unassembled WGS sequence"/>
</dbReference>
<dbReference type="EMBL" id="LN902845">
    <property type="protein sequence ID" value="CDI96486.2"/>
    <property type="molecule type" value="Genomic_DNA"/>
</dbReference>